<comment type="caution">
    <text evidence="1">The sequence shown here is derived from an EMBL/GenBank/DDBJ whole genome shotgun (WGS) entry which is preliminary data.</text>
</comment>
<name>A0ACC1H9E0_9FUNG</name>
<sequence>MYGLYAKSLTVASLALTSVVLAAADNSNHHLSPRIVNGSVAQANQFPSAVTVYNKRGPNILKCGGTILGSNYVVTAAHCVNRPDFNVTPQDLTIGYGSPTLASQTLVNATSLHVHPHYNVTSLENDIAVISVSESFSSGSAQPAKIDISKLQPNQTVYAAGWGATSQDVTANATTTLTYADLQIQDAQQCARYRNNFKSNNLDVICASNRQGQGVCFGDTGGPLYTSTVNTTTSATEYLLAGITSFGSTNNGTLELSCGNPDVESFFTHVAYYIPFLLQATQAPPQEIIYQYEWYITLYNAGFEVQNIINEISNSVSESSQLSSELESISSLESSLLESFETSLSSTGSQEEGGSSSSGIGAVGGNSTSSESSGSGSSGSEESSSEQSGSGAGATS</sequence>
<reference evidence="1" key="1">
    <citation type="submission" date="2022-06" db="EMBL/GenBank/DDBJ databases">
        <title>Phylogenomic reconstructions and comparative analyses of Kickxellomycotina fungi.</title>
        <authorList>
            <person name="Reynolds N.K."/>
            <person name="Stajich J.E."/>
            <person name="Barry K."/>
            <person name="Grigoriev I.V."/>
            <person name="Crous P."/>
            <person name="Smith M.E."/>
        </authorList>
    </citation>
    <scope>NUCLEOTIDE SEQUENCE</scope>
    <source>
        <strain evidence="1">RSA 2271</strain>
    </source>
</reference>
<feature type="non-terminal residue" evidence="1">
    <location>
        <position position="396"/>
    </location>
</feature>
<dbReference type="Proteomes" id="UP001145114">
    <property type="component" value="Unassembled WGS sequence"/>
</dbReference>
<dbReference type="EMBL" id="JAMZIH010007374">
    <property type="protein sequence ID" value="KAJ1673109.1"/>
    <property type="molecule type" value="Genomic_DNA"/>
</dbReference>
<protein>
    <submittedName>
        <fullName evidence="1">Uncharacterized protein</fullName>
    </submittedName>
</protein>
<keyword evidence="2" id="KW-1185">Reference proteome</keyword>
<gene>
    <name evidence="1" type="ORF">EV182_005869</name>
</gene>
<accession>A0ACC1H9E0</accession>
<evidence type="ECO:0000313" key="2">
    <source>
        <dbReference type="Proteomes" id="UP001145114"/>
    </source>
</evidence>
<proteinExistence type="predicted"/>
<organism evidence="1 2">
    <name type="scientific">Spiromyces aspiralis</name>
    <dbReference type="NCBI Taxonomy" id="68401"/>
    <lineage>
        <taxon>Eukaryota</taxon>
        <taxon>Fungi</taxon>
        <taxon>Fungi incertae sedis</taxon>
        <taxon>Zoopagomycota</taxon>
        <taxon>Kickxellomycotina</taxon>
        <taxon>Kickxellomycetes</taxon>
        <taxon>Kickxellales</taxon>
        <taxon>Kickxellaceae</taxon>
        <taxon>Spiromyces</taxon>
    </lineage>
</organism>
<evidence type="ECO:0000313" key="1">
    <source>
        <dbReference type="EMBL" id="KAJ1673109.1"/>
    </source>
</evidence>